<dbReference type="SUPFAM" id="SSF50978">
    <property type="entry name" value="WD40 repeat-like"/>
    <property type="match status" value="1"/>
</dbReference>
<dbReference type="PANTHER" id="PTHR19861">
    <property type="entry name" value="WD40 REPEAT PROTEIN SWD2"/>
    <property type="match status" value="1"/>
</dbReference>
<accession>A0A3L6KTM0</accession>
<reference evidence="5" key="1">
    <citation type="submission" date="2018-09" db="EMBL/GenBank/DDBJ databases">
        <title>whole genome sequence of T. equiperdum IVM-t1 strain.</title>
        <authorList>
            <person name="Suganuma K."/>
        </authorList>
    </citation>
    <scope>NUCLEOTIDE SEQUENCE [LARGE SCALE GENOMIC DNA]</scope>
    <source>
        <strain evidence="5">IVM-t1</strain>
    </source>
</reference>
<comment type="subcellular location">
    <subcellularLocation>
        <location evidence="1">Nucleus</location>
    </subcellularLocation>
</comment>
<keyword evidence="4" id="KW-0539">Nucleus</keyword>
<sequence length="351" mass="37801">MNNCTPVEIAASFFSAYGDPRATSIDFSLDGKYFLSTHTDDAMRLVDVTEIKHKETIALNTVGLWRARFTQSSGVVCLASHRPCDGHLYLLNLNTAQLFASMSFVSDTVPVVPAIPNRPAYTAIAQSPCNDTIAAVFSAQGRLLLFHPLISGAVAASAENTFIGGGGAISFSPEGTQLLVSDDSCVRVYDYRKLFSGPLLTLQHNKMLPHCDSCGERRCIGMDIGSGGEELLLTYECGGVLLYDLRQNAVRGANFGIKGTIDGINSSCSVGARYVHPYLGHSPVVQLDSTSGKDTRLLVYHGSRAKSRWGSLRYEILCVADGDPIAMSVNPQYSMVATAAGGVTWWSFPPR</sequence>
<proteinExistence type="predicted"/>
<protein>
    <recommendedName>
        <fullName evidence="6">WD domain</fullName>
    </recommendedName>
</protein>
<comment type="caution">
    <text evidence="5">The sequence shown here is derived from an EMBL/GenBank/DDBJ whole genome shotgun (WGS) entry which is preliminary data.</text>
</comment>
<dbReference type="AlphaFoldDB" id="A0A3L6KTM0"/>
<dbReference type="GO" id="GO:0003682">
    <property type="term" value="F:chromatin binding"/>
    <property type="evidence" value="ECO:0007669"/>
    <property type="project" value="TreeGrafter"/>
</dbReference>
<evidence type="ECO:0008006" key="6">
    <source>
        <dbReference type="Google" id="ProtNLM"/>
    </source>
</evidence>
<dbReference type="Proteomes" id="UP000266743">
    <property type="component" value="Chromosome 11"/>
</dbReference>
<evidence type="ECO:0000313" key="5">
    <source>
        <dbReference type="EMBL" id="RHW67743.1"/>
    </source>
</evidence>
<evidence type="ECO:0000256" key="2">
    <source>
        <dbReference type="ARBA" id="ARBA00022574"/>
    </source>
</evidence>
<evidence type="ECO:0000256" key="1">
    <source>
        <dbReference type="ARBA" id="ARBA00004123"/>
    </source>
</evidence>
<keyword evidence="2" id="KW-0853">WD repeat</keyword>
<dbReference type="EMBL" id="QSBY01000011">
    <property type="protein sequence ID" value="RHW67743.1"/>
    <property type="molecule type" value="Genomic_DNA"/>
</dbReference>
<dbReference type="InterPro" id="IPR015943">
    <property type="entry name" value="WD40/YVTN_repeat-like_dom_sf"/>
</dbReference>
<evidence type="ECO:0000256" key="4">
    <source>
        <dbReference type="ARBA" id="ARBA00023242"/>
    </source>
</evidence>
<dbReference type="GO" id="GO:0048188">
    <property type="term" value="C:Set1C/COMPASS complex"/>
    <property type="evidence" value="ECO:0007669"/>
    <property type="project" value="TreeGrafter"/>
</dbReference>
<name>A0A3L6KTM0_9TRYP</name>
<gene>
    <name evidence="5" type="ORF">DPX39_110140000</name>
</gene>
<dbReference type="Gene3D" id="2.130.10.10">
    <property type="entry name" value="YVTN repeat-like/Quinoprotein amine dehydrogenase"/>
    <property type="match status" value="1"/>
</dbReference>
<keyword evidence="3" id="KW-0677">Repeat</keyword>
<evidence type="ECO:0000256" key="3">
    <source>
        <dbReference type="ARBA" id="ARBA00022737"/>
    </source>
</evidence>
<dbReference type="InterPro" id="IPR037867">
    <property type="entry name" value="Swd2/WDR82"/>
</dbReference>
<dbReference type="InterPro" id="IPR036322">
    <property type="entry name" value="WD40_repeat_dom_sf"/>
</dbReference>
<dbReference type="PANTHER" id="PTHR19861:SF0">
    <property type="entry name" value="WD REPEAT-CONTAINING PROTEIN 82"/>
    <property type="match status" value="1"/>
</dbReference>
<organism evidence="5">
    <name type="scientific">Trypanosoma brucei equiperdum</name>
    <dbReference type="NCBI Taxonomy" id="630700"/>
    <lineage>
        <taxon>Eukaryota</taxon>
        <taxon>Discoba</taxon>
        <taxon>Euglenozoa</taxon>
        <taxon>Kinetoplastea</taxon>
        <taxon>Metakinetoplastina</taxon>
        <taxon>Trypanosomatida</taxon>
        <taxon>Trypanosomatidae</taxon>
        <taxon>Trypanosoma</taxon>
    </lineage>
</organism>